<protein>
    <submittedName>
        <fullName evidence="1">Ribbon-helix-helix protein, CopG family</fullName>
    </submittedName>
</protein>
<reference evidence="1 2" key="1">
    <citation type="submission" date="2018-11" db="EMBL/GenBank/DDBJ databases">
        <title>Genomes From Bacteria Associated with the Canine Oral Cavity: a Test Case for Automated Genome-Based Taxonomic Assignment.</title>
        <authorList>
            <person name="Coil D.A."/>
            <person name="Jospin G."/>
            <person name="Darling A.E."/>
            <person name="Wallis C."/>
            <person name="Davis I.J."/>
            <person name="Harris S."/>
            <person name="Eisen J.A."/>
            <person name="Holcombe L.J."/>
            <person name="O'Flynn C."/>
        </authorList>
    </citation>
    <scope>NUCLEOTIDE SEQUENCE [LARGE SCALE GENOMIC DNA]</scope>
    <source>
        <strain evidence="1 2">OH887_COT-365</strain>
    </source>
</reference>
<evidence type="ECO:0000313" key="1">
    <source>
        <dbReference type="EMBL" id="RRD03295.1"/>
    </source>
</evidence>
<proteinExistence type="predicted"/>
<accession>A0A3P1T1Z1</accession>
<dbReference type="InterPro" id="IPR010985">
    <property type="entry name" value="Ribbon_hlx_hlx"/>
</dbReference>
<dbReference type="EMBL" id="RQZG01000023">
    <property type="protein sequence ID" value="RRD03295.1"/>
    <property type="molecule type" value="Genomic_DNA"/>
</dbReference>
<gene>
    <name evidence="1" type="ORF">EII34_14610</name>
</gene>
<evidence type="ECO:0000313" key="2">
    <source>
        <dbReference type="Proteomes" id="UP000280819"/>
    </source>
</evidence>
<dbReference type="SUPFAM" id="SSF47598">
    <property type="entry name" value="Ribbon-helix-helix"/>
    <property type="match status" value="1"/>
</dbReference>
<dbReference type="OrthoDB" id="9813767at2"/>
<dbReference type="GO" id="GO:0006355">
    <property type="term" value="P:regulation of DNA-templated transcription"/>
    <property type="evidence" value="ECO:0007669"/>
    <property type="project" value="InterPro"/>
</dbReference>
<dbReference type="AlphaFoldDB" id="A0A3P1T1Z1"/>
<comment type="caution">
    <text evidence="1">The sequence shown here is derived from an EMBL/GenBank/DDBJ whole genome shotgun (WGS) entry which is preliminary data.</text>
</comment>
<dbReference type="Proteomes" id="UP000280819">
    <property type="component" value="Unassembled WGS sequence"/>
</dbReference>
<dbReference type="RefSeq" id="WP_124845911.1">
    <property type="nucleotide sequence ID" value="NZ_JAUNKP010000027.1"/>
</dbReference>
<sequence>MRTTVSLDDHLLRRAKERAASQGRTLSEVVADALRVHLAEKPEERRQVILPTFGGSGLRPGVDLDDKAALAALLDEGSHAAR</sequence>
<name>A0A3P1T1Z1_9ACTN</name>
<organism evidence="1 2">
    <name type="scientific">Arachnia propionica</name>
    <dbReference type="NCBI Taxonomy" id="1750"/>
    <lineage>
        <taxon>Bacteria</taxon>
        <taxon>Bacillati</taxon>
        <taxon>Actinomycetota</taxon>
        <taxon>Actinomycetes</taxon>
        <taxon>Propionibacteriales</taxon>
        <taxon>Propionibacteriaceae</taxon>
        <taxon>Arachnia</taxon>
    </lineage>
</organism>